<dbReference type="OrthoDB" id="378730at2"/>
<evidence type="ECO:0000313" key="3">
    <source>
        <dbReference type="EMBL" id="TYT74027.1"/>
    </source>
</evidence>
<feature type="domain" description="FIST C-domain" evidence="2">
    <location>
        <begin position="305"/>
        <end position="444"/>
    </location>
</feature>
<accession>A0A5S5MEB0</accession>
<dbReference type="AlphaFoldDB" id="A0A5S5MEB0"/>
<dbReference type="GO" id="GO:0016301">
    <property type="term" value="F:kinase activity"/>
    <property type="evidence" value="ECO:0007669"/>
    <property type="project" value="UniProtKB-KW"/>
</dbReference>
<dbReference type="PANTHER" id="PTHR40252:SF2">
    <property type="entry name" value="BLR0328 PROTEIN"/>
    <property type="match status" value="1"/>
</dbReference>
<dbReference type="SMART" id="SM01204">
    <property type="entry name" value="FIST_C"/>
    <property type="match status" value="1"/>
</dbReference>
<keyword evidence="4" id="KW-1185">Reference proteome</keyword>
<keyword evidence="3" id="KW-0808">Transferase</keyword>
<reference evidence="3 4" key="1">
    <citation type="submission" date="2019-06" db="EMBL/GenBank/DDBJ databases">
        <title>Desulfobotulus mexicanus sp. nov., a novel sulfate-reducing bacterium isolated from the sediment of an alkaline crater lake in Mexico.</title>
        <authorList>
            <person name="Hirschler-Rea A."/>
        </authorList>
    </citation>
    <scope>NUCLEOTIDE SEQUENCE [LARGE SCALE GENOMIC DNA]</scope>
    <source>
        <strain evidence="3 4">PAR22N</strain>
    </source>
</reference>
<proteinExistence type="predicted"/>
<name>A0A5S5MEB0_9BACT</name>
<sequence>MGSAALNYFLNKKVLYVIFKKLFTDSFPVPSPLKNFRLSAEPSLSWLLRPVFLLNPIPGKTSTQGDEVNGVSVFMESSEKSPFTQRKEIRPMIIQVCSEGHLEAAEKIARRMASDPRVKSLLILGCDGNEWTKEEADPLFQSLPVPVFGGIFPQIIAEGKNLEQGTLVAGLRHPVKPFVIKDISRPETELEDELDDLLSSENFSSATLFVFVDGMAKRIAELVEGLFSTLGLEPNYVGGGAGSLSFKQKPCIITPEGLLMDAAVLGLSKVSSGIGVAHGWHPVSETIKVTASSANRVLSLNWKPAFDVYREIIEKHGNVSFEKTTFFDIAKAYPLGIARMGAEMVVRDPILTEENALVCVGEVPEGNYIHILNGDMDSLIKGAVEARNTASANYRGEEKNPVLFFMDCISRVLFMGDDFRREIQAVEQGSVTFGALSLGEIANTGDAFLEFYNKTAVAALLGDACEP</sequence>
<keyword evidence="3" id="KW-0418">Kinase</keyword>
<evidence type="ECO:0000313" key="4">
    <source>
        <dbReference type="Proteomes" id="UP000321899"/>
    </source>
</evidence>
<protein>
    <submittedName>
        <fullName evidence="3">Histidine kinase</fullName>
    </submittedName>
</protein>
<dbReference type="EMBL" id="VDMB01000016">
    <property type="protein sequence ID" value="TYT74027.1"/>
    <property type="molecule type" value="Genomic_DNA"/>
</dbReference>
<evidence type="ECO:0000259" key="1">
    <source>
        <dbReference type="SMART" id="SM00897"/>
    </source>
</evidence>
<dbReference type="Pfam" id="PF10442">
    <property type="entry name" value="FIST_C"/>
    <property type="match status" value="1"/>
</dbReference>
<dbReference type="PANTHER" id="PTHR40252">
    <property type="entry name" value="BLR0328 PROTEIN"/>
    <property type="match status" value="1"/>
</dbReference>
<dbReference type="InterPro" id="IPR013702">
    <property type="entry name" value="FIST_domain_N"/>
</dbReference>
<feature type="domain" description="FIST" evidence="1">
    <location>
        <begin position="119"/>
        <end position="304"/>
    </location>
</feature>
<dbReference type="Proteomes" id="UP000321899">
    <property type="component" value="Unassembled WGS sequence"/>
</dbReference>
<gene>
    <name evidence="3" type="ORF">FIM25_12120</name>
</gene>
<dbReference type="Pfam" id="PF08495">
    <property type="entry name" value="FIST"/>
    <property type="match status" value="1"/>
</dbReference>
<comment type="caution">
    <text evidence="3">The sequence shown here is derived from an EMBL/GenBank/DDBJ whole genome shotgun (WGS) entry which is preliminary data.</text>
</comment>
<dbReference type="InterPro" id="IPR019494">
    <property type="entry name" value="FIST_C"/>
</dbReference>
<organism evidence="3 4">
    <name type="scientific">Desulfobotulus mexicanus</name>
    <dbReference type="NCBI Taxonomy" id="2586642"/>
    <lineage>
        <taxon>Bacteria</taxon>
        <taxon>Pseudomonadati</taxon>
        <taxon>Thermodesulfobacteriota</taxon>
        <taxon>Desulfobacteria</taxon>
        <taxon>Desulfobacterales</taxon>
        <taxon>Desulfobacteraceae</taxon>
        <taxon>Desulfobotulus</taxon>
    </lineage>
</organism>
<evidence type="ECO:0000259" key="2">
    <source>
        <dbReference type="SMART" id="SM01204"/>
    </source>
</evidence>
<dbReference type="SMART" id="SM00897">
    <property type="entry name" value="FIST"/>
    <property type="match status" value="1"/>
</dbReference>